<evidence type="ECO:0000313" key="2">
    <source>
        <dbReference type="Proteomes" id="UP000184447"/>
    </source>
</evidence>
<accession>A0A1M5WBM7</accession>
<gene>
    <name evidence="1" type="ORF">SAMN02745207_02798</name>
</gene>
<name>A0A1M5WBM7_9CLOT</name>
<dbReference type="EMBL" id="FQXM01000016">
    <property type="protein sequence ID" value="SHH84857.1"/>
    <property type="molecule type" value="Genomic_DNA"/>
</dbReference>
<dbReference type="Proteomes" id="UP000184447">
    <property type="component" value="Unassembled WGS sequence"/>
</dbReference>
<dbReference type="RefSeq" id="WP_073339040.1">
    <property type="nucleotide sequence ID" value="NZ_FQXM01000016.1"/>
</dbReference>
<sequence length="196" mass="22930">MSKHKHHRERDYGNRETNSNGLGSIFQNFDLNSLTSILGNIDINTMMPIINTLMGNMKNIRNNATNSNKQENIDLNSLFQNFNNNFKNDDNNNISENNNIEENLKDIIDQFSQYYNQSSNCNSEEDIVEEGFVEKIDDYTIDTNNVEYKDNFNANYLDNYENDEMVTLLESLKNIANKENIKKIDKIIQKYIEENE</sequence>
<evidence type="ECO:0000313" key="1">
    <source>
        <dbReference type="EMBL" id="SHH84857.1"/>
    </source>
</evidence>
<protein>
    <submittedName>
        <fullName evidence="1">Uncharacterized protein</fullName>
    </submittedName>
</protein>
<organism evidence="1 2">
    <name type="scientific">Clostridium grantii DSM 8605</name>
    <dbReference type="NCBI Taxonomy" id="1121316"/>
    <lineage>
        <taxon>Bacteria</taxon>
        <taxon>Bacillati</taxon>
        <taxon>Bacillota</taxon>
        <taxon>Clostridia</taxon>
        <taxon>Eubacteriales</taxon>
        <taxon>Clostridiaceae</taxon>
        <taxon>Clostridium</taxon>
    </lineage>
</organism>
<keyword evidence="2" id="KW-1185">Reference proteome</keyword>
<proteinExistence type="predicted"/>
<dbReference type="AlphaFoldDB" id="A0A1M5WBM7"/>
<reference evidence="1 2" key="1">
    <citation type="submission" date="2016-11" db="EMBL/GenBank/DDBJ databases">
        <authorList>
            <person name="Jaros S."/>
            <person name="Januszkiewicz K."/>
            <person name="Wedrychowicz H."/>
        </authorList>
    </citation>
    <scope>NUCLEOTIDE SEQUENCE [LARGE SCALE GENOMIC DNA]</scope>
    <source>
        <strain evidence="1 2">DSM 8605</strain>
    </source>
</reference>